<sequence length="441" mass="47279">MPTFPDFRYPLCRRPLERKKCGRRWELSQGEDMISNAGEPCQRRRGEIHAVNGNLRNICSSGGKFSAGAIFFHPPAILTASRKRQAETMETFWIKPKLYFGPEPMAALDRLAGKRVLIVTDAFLASSGLLDRVKNRLTGAVEIFDQVEPDPSLRLVAQGVRMLRDFGPDAVVAFGGGSPMDCAKGMCWFSDRHPPLWCIPTTAGTGSEVTSFAVLTDTDQGVKYPLVEEDLLPEAAILDASLLEGVPPHVTADTGMDVLTHAAEAVAAKGASPFSDALAEKAFALAYRRLPEAHAGSREAKQDMLLASCMAGMAFNAAGLGVCHSMAHALGGRFHVPHGRLNALLLPGVIQFNAVEQRTAEKYARLAKLCGLAANPRALSSAVTRLRSGLKIPLKLPVPAQEFRAALPGLAAAALQDVCLPGNPRPVTAGEIEAMLREIGG</sequence>
<feature type="domain" description="Fe-containing alcohol dehydrogenase-like C-terminal" evidence="3">
    <location>
        <begin position="251"/>
        <end position="438"/>
    </location>
</feature>
<dbReference type="Gene3D" id="3.40.50.1970">
    <property type="match status" value="1"/>
</dbReference>
<dbReference type="AlphaFoldDB" id="A0A0S2W6R1"/>
<proteinExistence type="predicted"/>
<dbReference type="InterPro" id="IPR018211">
    <property type="entry name" value="ADH_Fe_CS"/>
</dbReference>
<dbReference type="Proteomes" id="UP000064844">
    <property type="component" value="Chromosome"/>
</dbReference>
<keyword evidence="1 4" id="KW-0560">Oxidoreductase</keyword>
<reference evidence="4 5" key="1">
    <citation type="journal article" date="2015" name="Nat. Commun.">
        <title>Production of butyrate from lysine and the Amadori product fructoselysine by a human gut commensal.</title>
        <authorList>
            <person name="Bui T.P."/>
            <person name="Ritari J."/>
            <person name="Boeren S."/>
            <person name="de Waard P."/>
            <person name="Plugge C.M."/>
            <person name="de Vos W.M."/>
        </authorList>
    </citation>
    <scope>NUCLEOTIDE SEQUENCE [LARGE SCALE GENOMIC DNA]</scope>
    <source>
        <strain evidence="4 5">AF211</strain>
    </source>
</reference>
<dbReference type="STRING" id="1297617.IB211_02643c"/>
<dbReference type="Pfam" id="PF00465">
    <property type="entry name" value="Fe-ADH"/>
    <property type="match status" value="1"/>
</dbReference>
<protein>
    <submittedName>
        <fullName evidence="4">Alcohol dehydrogenase</fullName>
        <ecNumber evidence="4">1.1.1.1</ecNumber>
    </submittedName>
</protein>
<dbReference type="GO" id="GO:0004022">
    <property type="term" value="F:alcohol dehydrogenase (NAD+) activity"/>
    <property type="evidence" value="ECO:0007669"/>
    <property type="project" value="UniProtKB-EC"/>
</dbReference>
<dbReference type="SUPFAM" id="SSF56796">
    <property type="entry name" value="Dehydroquinate synthase-like"/>
    <property type="match status" value="1"/>
</dbReference>
<dbReference type="PROSITE" id="PS00913">
    <property type="entry name" value="ADH_IRON_1"/>
    <property type="match status" value="1"/>
</dbReference>
<reference evidence="5" key="2">
    <citation type="submission" date="2015-04" db="EMBL/GenBank/DDBJ databases">
        <title>A butyrogenic pathway from the amino acid lysine in a human gut commensal.</title>
        <authorList>
            <person name="de Vos W.M."/>
            <person name="Bui N.T.P."/>
            <person name="Plugge C.M."/>
            <person name="Ritari J."/>
        </authorList>
    </citation>
    <scope>NUCLEOTIDE SEQUENCE [LARGE SCALE GENOMIC DNA]</scope>
    <source>
        <strain evidence="5">AF211</strain>
    </source>
</reference>
<organism evidence="4 5">
    <name type="scientific">Intestinimonas butyriciproducens</name>
    <dbReference type="NCBI Taxonomy" id="1297617"/>
    <lineage>
        <taxon>Bacteria</taxon>
        <taxon>Bacillati</taxon>
        <taxon>Bacillota</taxon>
        <taxon>Clostridia</taxon>
        <taxon>Eubacteriales</taxon>
        <taxon>Intestinimonas</taxon>
    </lineage>
</organism>
<dbReference type="InterPro" id="IPR056798">
    <property type="entry name" value="ADH_Fe_C"/>
</dbReference>
<dbReference type="PATRIC" id="fig|1297617.4.peg.2720"/>
<dbReference type="PANTHER" id="PTHR11496">
    <property type="entry name" value="ALCOHOL DEHYDROGENASE"/>
    <property type="match status" value="1"/>
</dbReference>
<evidence type="ECO:0000259" key="3">
    <source>
        <dbReference type="Pfam" id="PF25137"/>
    </source>
</evidence>
<feature type="domain" description="Alcohol dehydrogenase iron-type/glycerol dehydrogenase GldA" evidence="2">
    <location>
        <begin position="97"/>
        <end position="239"/>
    </location>
</feature>
<evidence type="ECO:0000256" key="1">
    <source>
        <dbReference type="ARBA" id="ARBA00023002"/>
    </source>
</evidence>
<dbReference type="eggNOG" id="COG1454">
    <property type="taxonomic scope" value="Bacteria"/>
</dbReference>
<accession>A0A0S2W6R1</accession>
<keyword evidence="5" id="KW-1185">Reference proteome</keyword>
<dbReference type="InterPro" id="IPR001670">
    <property type="entry name" value="ADH_Fe/GldA"/>
</dbReference>
<evidence type="ECO:0000259" key="2">
    <source>
        <dbReference type="Pfam" id="PF00465"/>
    </source>
</evidence>
<dbReference type="GO" id="GO:0046872">
    <property type="term" value="F:metal ion binding"/>
    <property type="evidence" value="ECO:0007669"/>
    <property type="project" value="InterPro"/>
</dbReference>
<dbReference type="EC" id="1.1.1.1" evidence="4"/>
<dbReference type="Gene3D" id="1.20.1090.10">
    <property type="entry name" value="Dehydroquinate synthase-like - alpha domain"/>
    <property type="match status" value="1"/>
</dbReference>
<gene>
    <name evidence="4" type="ORF">IB211_02643c</name>
</gene>
<dbReference type="FunFam" id="3.40.50.1970:FF:000003">
    <property type="entry name" value="Alcohol dehydrogenase, iron-containing"/>
    <property type="match status" value="1"/>
</dbReference>
<name>A0A0S2W6R1_9FIRM</name>
<dbReference type="EMBL" id="CP011307">
    <property type="protein sequence ID" value="ALP95034.1"/>
    <property type="molecule type" value="Genomic_DNA"/>
</dbReference>
<dbReference type="FunFam" id="1.20.1090.10:FF:000001">
    <property type="entry name" value="Aldehyde-alcohol dehydrogenase"/>
    <property type="match status" value="1"/>
</dbReference>
<dbReference type="KEGG" id="ibu:IB211_02643c"/>
<evidence type="ECO:0000313" key="4">
    <source>
        <dbReference type="EMBL" id="ALP95034.1"/>
    </source>
</evidence>
<dbReference type="InterPro" id="IPR039697">
    <property type="entry name" value="Alcohol_dehydrogenase_Fe"/>
</dbReference>
<dbReference type="PANTHER" id="PTHR11496:SF83">
    <property type="entry name" value="HYDROXYACID-OXOACID TRANSHYDROGENASE, MITOCHONDRIAL"/>
    <property type="match status" value="1"/>
</dbReference>
<dbReference type="Pfam" id="PF25137">
    <property type="entry name" value="ADH_Fe_C"/>
    <property type="match status" value="1"/>
</dbReference>
<evidence type="ECO:0000313" key="5">
    <source>
        <dbReference type="Proteomes" id="UP000064844"/>
    </source>
</evidence>